<dbReference type="Proteomes" id="UP000269721">
    <property type="component" value="Unassembled WGS sequence"/>
</dbReference>
<feature type="region of interest" description="Disordered" evidence="1">
    <location>
        <begin position="17"/>
        <end position="37"/>
    </location>
</feature>
<dbReference type="EMBL" id="ML001248">
    <property type="protein sequence ID" value="RKO83430.1"/>
    <property type="molecule type" value="Genomic_DNA"/>
</dbReference>
<proteinExistence type="predicted"/>
<keyword evidence="3" id="KW-1185">Reference proteome</keyword>
<evidence type="ECO:0000256" key="1">
    <source>
        <dbReference type="SAM" id="MobiDB-lite"/>
    </source>
</evidence>
<gene>
    <name evidence="2" type="ORF">BDK51DRAFT_43583</name>
</gene>
<dbReference type="AlphaFoldDB" id="A0A4P9VYM7"/>
<sequence length="228" mass="24914">MISNSFNKDKVDVSISITPLTIPPPSTRQSQITRPPACPHRLRTFVTRQRRQSLTNSQDLRDRPSSLAQARLYQSDRHFWQPAAVEMMSASVEDAGGSVKELDDWISVADDSRLVLSADAVSPLSKIPARFPPAGPVSTAPRPRAPAVPLSLRPFQVGTSPGLLSHRAGSTLLGLESGRIRKAGDENDDGDSAAQLAEAKAKQFDAEEILRVQLRVKEQRLANVLNQH</sequence>
<name>A0A4P9VYM7_9FUNG</name>
<accession>A0A4P9VYM7</accession>
<organism evidence="2 3">
    <name type="scientific">Blyttiomyces helicus</name>
    <dbReference type="NCBI Taxonomy" id="388810"/>
    <lineage>
        <taxon>Eukaryota</taxon>
        <taxon>Fungi</taxon>
        <taxon>Fungi incertae sedis</taxon>
        <taxon>Chytridiomycota</taxon>
        <taxon>Chytridiomycota incertae sedis</taxon>
        <taxon>Chytridiomycetes</taxon>
        <taxon>Chytridiomycetes incertae sedis</taxon>
        <taxon>Blyttiomyces</taxon>
    </lineage>
</organism>
<reference evidence="3" key="1">
    <citation type="journal article" date="2018" name="Nat. Microbiol.">
        <title>Leveraging single-cell genomics to expand the fungal tree of life.</title>
        <authorList>
            <person name="Ahrendt S.R."/>
            <person name="Quandt C.A."/>
            <person name="Ciobanu D."/>
            <person name="Clum A."/>
            <person name="Salamov A."/>
            <person name="Andreopoulos B."/>
            <person name="Cheng J.F."/>
            <person name="Woyke T."/>
            <person name="Pelin A."/>
            <person name="Henrissat B."/>
            <person name="Reynolds N.K."/>
            <person name="Benny G.L."/>
            <person name="Smith M.E."/>
            <person name="James T.Y."/>
            <person name="Grigoriev I.V."/>
        </authorList>
    </citation>
    <scope>NUCLEOTIDE SEQUENCE [LARGE SCALE GENOMIC DNA]</scope>
</reference>
<evidence type="ECO:0000313" key="2">
    <source>
        <dbReference type="EMBL" id="RKO83430.1"/>
    </source>
</evidence>
<evidence type="ECO:0000313" key="3">
    <source>
        <dbReference type="Proteomes" id="UP000269721"/>
    </source>
</evidence>
<protein>
    <submittedName>
        <fullName evidence="2">Uncharacterized protein</fullName>
    </submittedName>
</protein>